<dbReference type="PANTHER" id="PTHR11075:SF54">
    <property type="entry name" value="LARGE RIBOSOMAL SUBUNIT PROTEIN ML62"/>
    <property type="match status" value="1"/>
</dbReference>
<dbReference type="Pfam" id="PF00472">
    <property type="entry name" value="RF-1"/>
    <property type="match status" value="1"/>
</dbReference>
<protein>
    <recommendedName>
        <fullName evidence="2">Prokaryotic-type class I peptide chain release factors domain-containing protein</fullName>
    </recommendedName>
</protein>
<dbReference type="InterPro" id="IPR052104">
    <property type="entry name" value="Mito_Release_Factor_mL62"/>
</dbReference>
<comment type="similarity">
    <text evidence="1">Belongs to the prokaryotic/mitochondrial release factor family.</text>
</comment>
<sequence length="180" mass="20528">MAMKHEVNFMLSKVSSGYKVLRFSPTSLLLARKSLCLSHILHFATHLDHCNLEADIDDARDWFSKFKSDSLPDKIAKTTFSRASGPGGQKTNKTSSKATTLWPIKSLFQHIPRALHADLMKSRYFVSSTQSILIKCDTHRSQASNTAETHKRLFQELTEIYHKRIPGITTLEQKKRVQKL</sequence>
<accession>A0A420I3Z0</accession>
<evidence type="ECO:0000313" key="4">
    <source>
        <dbReference type="Proteomes" id="UP000286134"/>
    </source>
</evidence>
<gene>
    <name evidence="3" type="ORF">OnM2_019010</name>
</gene>
<feature type="domain" description="Prokaryotic-type class I peptide chain release factors" evidence="2">
    <location>
        <begin position="71"/>
        <end position="162"/>
    </location>
</feature>
<evidence type="ECO:0000256" key="1">
    <source>
        <dbReference type="ARBA" id="ARBA00010835"/>
    </source>
</evidence>
<organism evidence="3 4">
    <name type="scientific">Erysiphe neolycopersici</name>
    <dbReference type="NCBI Taxonomy" id="212602"/>
    <lineage>
        <taxon>Eukaryota</taxon>
        <taxon>Fungi</taxon>
        <taxon>Dikarya</taxon>
        <taxon>Ascomycota</taxon>
        <taxon>Pezizomycotina</taxon>
        <taxon>Leotiomycetes</taxon>
        <taxon>Erysiphales</taxon>
        <taxon>Erysiphaceae</taxon>
        <taxon>Erysiphe</taxon>
    </lineage>
</organism>
<dbReference type="GO" id="GO:0070126">
    <property type="term" value="P:mitochondrial translational termination"/>
    <property type="evidence" value="ECO:0007669"/>
    <property type="project" value="TreeGrafter"/>
</dbReference>
<dbReference type="Gene3D" id="3.30.160.20">
    <property type="match status" value="1"/>
</dbReference>
<dbReference type="InterPro" id="IPR000352">
    <property type="entry name" value="Pep_chain_release_fac_I"/>
</dbReference>
<dbReference type="STRING" id="212602.A0A420I3Z0"/>
<reference evidence="3 4" key="1">
    <citation type="journal article" date="2018" name="BMC Genomics">
        <title>Comparative genome analyses reveal sequence features reflecting distinct modes of host-adaptation between dicot and monocot powdery mildew.</title>
        <authorList>
            <person name="Wu Y."/>
            <person name="Ma X."/>
            <person name="Pan Z."/>
            <person name="Kale S.D."/>
            <person name="Song Y."/>
            <person name="King H."/>
            <person name="Zhang Q."/>
            <person name="Presley C."/>
            <person name="Deng X."/>
            <person name="Wei C.I."/>
            <person name="Xiao S."/>
        </authorList>
    </citation>
    <scope>NUCLEOTIDE SEQUENCE [LARGE SCALE GENOMIC DNA]</scope>
    <source>
        <strain evidence="3">UMSG2</strain>
    </source>
</reference>
<dbReference type="Proteomes" id="UP000286134">
    <property type="component" value="Unassembled WGS sequence"/>
</dbReference>
<evidence type="ECO:0000313" key="3">
    <source>
        <dbReference type="EMBL" id="RKF64361.1"/>
    </source>
</evidence>
<evidence type="ECO:0000259" key="2">
    <source>
        <dbReference type="Pfam" id="PF00472"/>
    </source>
</evidence>
<comment type="caution">
    <text evidence="3">The sequence shown here is derived from an EMBL/GenBank/DDBJ whole genome shotgun (WGS) entry which is preliminary data.</text>
</comment>
<dbReference type="PANTHER" id="PTHR11075">
    <property type="entry name" value="PEPTIDE CHAIN RELEASE FACTOR"/>
    <property type="match status" value="1"/>
</dbReference>
<dbReference type="InterPro" id="IPR045853">
    <property type="entry name" value="Pep_chain_release_fac_I_sf"/>
</dbReference>
<dbReference type="OrthoDB" id="270639at2759"/>
<keyword evidence="4" id="KW-1185">Reference proteome</keyword>
<dbReference type="GO" id="GO:0016150">
    <property type="term" value="F:translation release factor activity, codon nonspecific"/>
    <property type="evidence" value="ECO:0007669"/>
    <property type="project" value="TreeGrafter"/>
</dbReference>
<dbReference type="GO" id="GO:0005762">
    <property type="term" value="C:mitochondrial large ribosomal subunit"/>
    <property type="evidence" value="ECO:0007669"/>
    <property type="project" value="TreeGrafter"/>
</dbReference>
<dbReference type="SUPFAM" id="SSF75620">
    <property type="entry name" value="Release factor"/>
    <property type="match status" value="1"/>
</dbReference>
<dbReference type="AlphaFoldDB" id="A0A420I3Z0"/>
<name>A0A420I3Z0_9PEZI</name>
<dbReference type="GO" id="GO:0004045">
    <property type="term" value="F:peptidyl-tRNA hydrolase activity"/>
    <property type="evidence" value="ECO:0007669"/>
    <property type="project" value="TreeGrafter"/>
</dbReference>
<dbReference type="EMBL" id="MCFK01001957">
    <property type="protein sequence ID" value="RKF64361.1"/>
    <property type="molecule type" value="Genomic_DNA"/>
</dbReference>
<proteinExistence type="inferred from homology"/>